<evidence type="ECO:0000256" key="4">
    <source>
        <dbReference type="ARBA" id="ARBA00023157"/>
    </source>
</evidence>
<protein>
    <recommendedName>
        <fullName evidence="7">trypsin</fullName>
        <ecNumber evidence="7">3.4.21.4</ecNumber>
    </recommendedName>
</protein>
<comment type="caution">
    <text evidence="10">The sequence shown here is derived from an EMBL/GenBank/DDBJ whole genome shotgun (WGS) entry which is preliminary data.</text>
</comment>
<dbReference type="InterPro" id="IPR050127">
    <property type="entry name" value="Serine_Proteases_S1"/>
</dbReference>
<name>A0A315V9V7_GAMAF</name>
<evidence type="ECO:0000256" key="1">
    <source>
        <dbReference type="ARBA" id="ARBA00022670"/>
    </source>
</evidence>
<keyword evidence="1" id="KW-0645">Protease</keyword>
<feature type="compositionally biased region" description="Basic and acidic residues" evidence="8">
    <location>
        <begin position="1"/>
        <end position="25"/>
    </location>
</feature>
<dbReference type="PROSITE" id="PS50240">
    <property type="entry name" value="TRYPSIN_DOM"/>
    <property type="match status" value="1"/>
</dbReference>
<dbReference type="PANTHER" id="PTHR24264">
    <property type="entry name" value="TRYPSIN-RELATED"/>
    <property type="match status" value="1"/>
</dbReference>
<keyword evidence="2" id="KW-0378">Hydrolase</keyword>
<feature type="region of interest" description="Disordered" evidence="8">
    <location>
        <begin position="1"/>
        <end position="70"/>
    </location>
</feature>
<dbReference type="InterPro" id="IPR009003">
    <property type="entry name" value="Peptidase_S1_PA"/>
</dbReference>
<dbReference type="Gene3D" id="2.40.10.10">
    <property type="entry name" value="Trypsin-like serine proteases"/>
    <property type="match status" value="1"/>
</dbReference>
<feature type="domain" description="Peptidase S1" evidence="9">
    <location>
        <begin position="258"/>
        <end position="397"/>
    </location>
</feature>
<sequence>MASPDKLLKVKKQDQAANGRAEDAASRSAVRPAGVFRRGVGVGESGGSPRQEDALMRLRRPSPDKEPEGRLSLRAQDFDLTEEGERHAIGGLGEGLDVAAQPGLRVPELAAGEGQDVEVRRTQLPVQLLQRLVARLRVLAVTRHVRLQEEQTSHTYCHAHQDPKPFYSGFGGLGGITSESLHLGGGELGILQKSLGVLEDESKGHNEADEVAYKRFKRRSIHGNSRGGPAALWGALMHTAMLEVHSIKRKEQCYRQYLRLVKKARQTKWVNPLKLNKVVKDPEEGSVCMVAGWGKTNMCSHDISDVLMSVNVTVVGRQKCNSPAFYNSHITNNMICAGWNGNIKADSCQGDSCGPLLCNGAVVGVTSFGPGCGYKTKPGVYAFLTKDHLDWIEKTMKQ</sequence>
<evidence type="ECO:0000256" key="6">
    <source>
        <dbReference type="ARBA" id="ARBA00036320"/>
    </source>
</evidence>
<dbReference type="Proteomes" id="UP000250572">
    <property type="component" value="Unassembled WGS sequence"/>
</dbReference>
<dbReference type="InterPro" id="IPR001254">
    <property type="entry name" value="Trypsin_dom"/>
</dbReference>
<evidence type="ECO:0000313" key="10">
    <source>
        <dbReference type="EMBL" id="PWA15740.1"/>
    </source>
</evidence>
<comment type="similarity">
    <text evidence="5">Belongs to the peptidase S1 family. CLIP subfamily.</text>
</comment>
<evidence type="ECO:0000256" key="3">
    <source>
        <dbReference type="ARBA" id="ARBA00022825"/>
    </source>
</evidence>
<organism evidence="10 11">
    <name type="scientific">Gambusia affinis</name>
    <name type="common">Western mosquitofish</name>
    <name type="synonym">Heterandria affinis</name>
    <dbReference type="NCBI Taxonomy" id="33528"/>
    <lineage>
        <taxon>Eukaryota</taxon>
        <taxon>Metazoa</taxon>
        <taxon>Chordata</taxon>
        <taxon>Craniata</taxon>
        <taxon>Vertebrata</taxon>
        <taxon>Euteleostomi</taxon>
        <taxon>Actinopterygii</taxon>
        <taxon>Neopterygii</taxon>
        <taxon>Teleostei</taxon>
        <taxon>Neoteleostei</taxon>
        <taxon>Acanthomorphata</taxon>
        <taxon>Ovalentaria</taxon>
        <taxon>Atherinomorphae</taxon>
        <taxon>Cyprinodontiformes</taxon>
        <taxon>Poeciliidae</taxon>
        <taxon>Poeciliinae</taxon>
        <taxon>Gambusia</taxon>
    </lineage>
</organism>
<keyword evidence="3" id="KW-0720">Serine protease</keyword>
<dbReference type="CDD" id="cd00190">
    <property type="entry name" value="Tryp_SPc"/>
    <property type="match status" value="1"/>
</dbReference>
<dbReference type="Pfam" id="PF00089">
    <property type="entry name" value="Trypsin"/>
    <property type="match status" value="1"/>
</dbReference>
<feature type="compositionally biased region" description="Basic and acidic residues" evidence="8">
    <location>
        <begin position="50"/>
        <end position="70"/>
    </location>
</feature>
<dbReference type="SUPFAM" id="SSF50494">
    <property type="entry name" value="Trypsin-like serine proteases"/>
    <property type="match status" value="1"/>
</dbReference>
<dbReference type="GO" id="GO:0005615">
    <property type="term" value="C:extracellular space"/>
    <property type="evidence" value="ECO:0007669"/>
    <property type="project" value="TreeGrafter"/>
</dbReference>
<gene>
    <name evidence="10" type="ORF">CCH79_00009042</name>
</gene>
<evidence type="ECO:0000256" key="7">
    <source>
        <dbReference type="ARBA" id="ARBA00038868"/>
    </source>
</evidence>
<evidence type="ECO:0000256" key="5">
    <source>
        <dbReference type="ARBA" id="ARBA00024195"/>
    </source>
</evidence>
<dbReference type="EMBL" id="NHOQ01002573">
    <property type="protein sequence ID" value="PWA15740.1"/>
    <property type="molecule type" value="Genomic_DNA"/>
</dbReference>
<comment type="catalytic activity">
    <reaction evidence="6">
        <text>Preferential cleavage: Arg-|-Xaa, Lys-|-Xaa.</text>
        <dbReference type="EC" id="3.4.21.4"/>
    </reaction>
</comment>
<dbReference type="AlphaFoldDB" id="A0A315V9V7"/>
<dbReference type="STRING" id="33528.ENSGAFP00000025388"/>
<evidence type="ECO:0000256" key="2">
    <source>
        <dbReference type="ARBA" id="ARBA00022801"/>
    </source>
</evidence>
<dbReference type="InterPro" id="IPR043504">
    <property type="entry name" value="Peptidase_S1_PA_chymotrypsin"/>
</dbReference>
<keyword evidence="11" id="KW-1185">Reference proteome</keyword>
<dbReference type="GO" id="GO:0006508">
    <property type="term" value="P:proteolysis"/>
    <property type="evidence" value="ECO:0007669"/>
    <property type="project" value="UniProtKB-KW"/>
</dbReference>
<dbReference type="FunFam" id="2.40.10.10:FF:000002">
    <property type="entry name" value="Transmembrane protease serine"/>
    <property type="match status" value="1"/>
</dbReference>
<evidence type="ECO:0000256" key="8">
    <source>
        <dbReference type="SAM" id="MobiDB-lite"/>
    </source>
</evidence>
<dbReference type="EC" id="3.4.21.4" evidence="7"/>
<feature type="compositionally biased region" description="Low complexity" evidence="8">
    <location>
        <begin position="29"/>
        <end position="39"/>
    </location>
</feature>
<dbReference type="PANTHER" id="PTHR24264:SF54">
    <property type="entry name" value="PEPTIDASE S1 DOMAIN-CONTAINING PROTEIN"/>
    <property type="match status" value="1"/>
</dbReference>
<accession>A0A315V9V7</accession>
<keyword evidence="4" id="KW-1015">Disulfide bond</keyword>
<evidence type="ECO:0000259" key="9">
    <source>
        <dbReference type="PROSITE" id="PS50240"/>
    </source>
</evidence>
<dbReference type="GO" id="GO:0004252">
    <property type="term" value="F:serine-type endopeptidase activity"/>
    <property type="evidence" value="ECO:0007669"/>
    <property type="project" value="UniProtKB-EC"/>
</dbReference>
<dbReference type="SMART" id="SM00020">
    <property type="entry name" value="Tryp_SPc"/>
    <property type="match status" value="1"/>
</dbReference>
<proteinExistence type="inferred from homology"/>
<reference evidence="10 11" key="1">
    <citation type="journal article" date="2018" name="G3 (Bethesda)">
        <title>A High-Quality Reference Genome for the Invasive Mosquitofish Gambusia affinis Using a Chicago Library.</title>
        <authorList>
            <person name="Hoffberg S.L."/>
            <person name="Troendle N.J."/>
            <person name="Glenn T.C."/>
            <person name="Mahmud O."/>
            <person name="Louha S."/>
            <person name="Chalopin D."/>
            <person name="Bennetzen J.L."/>
            <person name="Mauricio R."/>
        </authorList>
    </citation>
    <scope>NUCLEOTIDE SEQUENCE [LARGE SCALE GENOMIC DNA]</scope>
    <source>
        <strain evidence="10">NE01/NJP1002.9</strain>
        <tissue evidence="10">Muscle</tissue>
    </source>
</reference>
<evidence type="ECO:0000313" key="11">
    <source>
        <dbReference type="Proteomes" id="UP000250572"/>
    </source>
</evidence>